<evidence type="ECO:0000256" key="1">
    <source>
        <dbReference type="SAM" id="Phobius"/>
    </source>
</evidence>
<keyword evidence="1" id="KW-0472">Membrane</keyword>
<keyword evidence="1" id="KW-1133">Transmembrane helix</keyword>
<organism evidence="2 3">
    <name type="scientific">Glossina palpalis gambiensis</name>
    <dbReference type="NCBI Taxonomy" id="67801"/>
    <lineage>
        <taxon>Eukaryota</taxon>
        <taxon>Metazoa</taxon>
        <taxon>Ecdysozoa</taxon>
        <taxon>Arthropoda</taxon>
        <taxon>Hexapoda</taxon>
        <taxon>Insecta</taxon>
        <taxon>Pterygota</taxon>
        <taxon>Neoptera</taxon>
        <taxon>Endopterygota</taxon>
        <taxon>Diptera</taxon>
        <taxon>Brachycera</taxon>
        <taxon>Muscomorpha</taxon>
        <taxon>Hippoboscoidea</taxon>
        <taxon>Glossinidae</taxon>
        <taxon>Glossina</taxon>
    </lineage>
</organism>
<dbReference type="AlphaFoldDB" id="A0A1B0AXQ1"/>
<dbReference type="Proteomes" id="UP000092460">
    <property type="component" value="Unassembled WGS sequence"/>
</dbReference>
<evidence type="ECO:0000313" key="3">
    <source>
        <dbReference type="Proteomes" id="UP000092460"/>
    </source>
</evidence>
<keyword evidence="1" id="KW-0812">Transmembrane</keyword>
<sequence>MEKTTTFRLKFLSFFMHIRLPPFLLLLLLSCTYYPKIKCNDKRMRKHSCIYSHIHHWRRHRYRHRHRHRHHLISTHIKL</sequence>
<proteinExistence type="predicted"/>
<dbReference type="EnsemblMetazoa" id="GPPI012205-RA">
    <property type="protein sequence ID" value="GPPI012205-PA"/>
    <property type="gene ID" value="GPPI012205"/>
</dbReference>
<dbReference type="VEuPathDB" id="VectorBase:GPPI012205"/>
<dbReference type="EMBL" id="JXJN01005331">
    <property type="status" value="NOT_ANNOTATED_CDS"/>
    <property type="molecule type" value="Genomic_DNA"/>
</dbReference>
<dbReference type="PROSITE" id="PS51257">
    <property type="entry name" value="PROKAR_LIPOPROTEIN"/>
    <property type="match status" value="1"/>
</dbReference>
<keyword evidence="3" id="KW-1185">Reference proteome</keyword>
<feature type="transmembrane region" description="Helical" evidence="1">
    <location>
        <begin position="12"/>
        <end position="35"/>
    </location>
</feature>
<name>A0A1B0AXQ1_9MUSC</name>
<accession>A0A1B0AXQ1</accession>
<reference evidence="2" key="2">
    <citation type="submission" date="2020-05" db="UniProtKB">
        <authorList>
            <consortium name="EnsemblMetazoa"/>
        </authorList>
    </citation>
    <scope>IDENTIFICATION</scope>
    <source>
        <strain evidence="2">IAEA</strain>
    </source>
</reference>
<protein>
    <submittedName>
        <fullName evidence="2">Uncharacterized protein</fullName>
    </submittedName>
</protein>
<evidence type="ECO:0000313" key="2">
    <source>
        <dbReference type="EnsemblMetazoa" id="GPPI012205-PA"/>
    </source>
</evidence>
<reference evidence="3" key="1">
    <citation type="submission" date="2015-01" db="EMBL/GenBank/DDBJ databases">
        <authorList>
            <person name="Aksoy S."/>
            <person name="Warren W."/>
            <person name="Wilson R.K."/>
        </authorList>
    </citation>
    <scope>NUCLEOTIDE SEQUENCE [LARGE SCALE GENOMIC DNA]</scope>
    <source>
        <strain evidence="3">IAEA</strain>
    </source>
</reference>